<accession>A0AAU8GZE6</accession>
<dbReference type="AlphaFoldDB" id="A0AAU8GZE6"/>
<evidence type="ECO:0000313" key="1">
    <source>
        <dbReference type="EMBL" id="XCH47749.1"/>
    </source>
</evidence>
<dbReference type="EMBL" id="CP144374">
    <property type="protein sequence ID" value="XCH47749.1"/>
    <property type="molecule type" value="Genomic_DNA"/>
</dbReference>
<protein>
    <submittedName>
        <fullName evidence="1">Uncharacterized protein</fullName>
    </submittedName>
</protein>
<dbReference type="RefSeq" id="WP_353685409.1">
    <property type="nucleotide sequence ID" value="NZ_CP144374.1"/>
</dbReference>
<proteinExistence type="predicted"/>
<organism evidence="1">
    <name type="scientific">Thermodesulfovibrio obliviosus</name>
    <dbReference type="NCBI Taxonomy" id="3118332"/>
    <lineage>
        <taxon>Bacteria</taxon>
        <taxon>Pseudomonadati</taxon>
        <taxon>Nitrospirota</taxon>
        <taxon>Thermodesulfovibrionia</taxon>
        <taxon>Thermodesulfovibrionales</taxon>
        <taxon>Thermodesulfovibrionaceae</taxon>
        <taxon>Thermodesulfovibrio</taxon>
    </lineage>
</organism>
<reference evidence="1" key="1">
    <citation type="submission" date="2024-01" db="EMBL/GenBank/DDBJ databases">
        <title>The first autotrophic representatives of the genus Thermodesulfovibrio.</title>
        <authorList>
            <person name="Maltseva A.I."/>
            <person name="Elcheninov A.G."/>
            <person name="Kublanov I.V."/>
            <person name="Lebedinsky A.V."/>
            <person name="Frolov E.N."/>
        </authorList>
    </citation>
    <scope>NUCLEOTIDE SEQUENCE</scope>
    <source>
        <strain evidence="1">3462-1</strain>
    </source>
</reference>
<name>A0AAU8GZE6_9BACT</name>
<sequence length="105" mass="12605">MLSVIKILPIEKEDVKEKTEKDNIYSCLDNEKDLFTHKKNLDWEEDLFTLKKSSIDSIDSASTVHSNRCYYYDYYYGIIYDYCYGNTSDTTQYFPSHNDFYHNDF</sequence>
<gene>
    <name evidence="1" type="ORF">V4D31_05195</name>
</gene>
<dbReference type="KEGG" id="tob:V4D31_05195"/>